<dbReference type="InterPro" id="IPR050357">
    <property type="entry name" value="Arrestin_domain-protein"/>
</dbReference>
<feature type="compositionally biased region" description="Pro residues" evidence="2">
    <location>
        <begin position="375"/>
        <end position="447"/>
    </location>
</feature>
<dbReference type="Pfam" id="PF02752">
    <property type="entry name" value="Arrestin_C"/>
    <property type="match status" value="1"/>
</dbReference>
<evidence type="ECO:0000259" key="3">
    <source>
        <dbReference type="SMART" id="SM01017"/>
    </source>
</evidence>
<dbReference type="GeneTree" id="ENSGT00940000164012"/>
<dbReference type="GO" id="GO:0015031">
    <property type="term" value="P:protein transport"/>
    <property type="evidence" value="ECO:0000318"/>
    <property type="project" value="GO_Central"/>
</dbReference>
<dbReference type="STRING" id="8090.ENSORLP00000012329"/>
<dbReference type="SUPFAM" id="SSF81296">
    <property type="entry name" value="E set domains"/>
    <property type="match status" value="2"/>
</dbReference>
<dbReference type="GO" id="GO:0005737">
    <property type="term" value="C:cytoplasm"/>
    <property type="evidence" value="ECO:0000318"/>
    <property type="project" value="GO_Central"/>
</dbReference>
<evidence type="ECO:0000313" key="4">
    <source>
        <dbReference type="Ensembl" id="ENSORLP00000012329.2"/>
    </source>
</evidence>
<name>H2M1P5_ORYLA</name>
<dbReference type="InterPro" id="IPR014752">
    <property type="entry name" value="Arrestin-like_C"/>
</dbReference>
<dbReference type="InterPro" id="IPR011022">
    <property type="entry name" value="Arrestin_C-like"/>
</dbReference>
<reference evidence="4" key="2">
    <citation type="submission" date="2025-08" db="UniProtKB">
        <authorList>
            <consortium name="Ensembl"/>
        </authorList>
    </citation>
    <scope>IDENTIFICATION</scope>
    <source>
        <strain evidence="4">Hd-rR</strain>
    </source>
</reference>
<dbReference type="GO" id="GO:0005886">
    <property type="term" value="C:plasma membrane"/>
    <property type="evidence" value="ECO:0000318"/>
    <property type="project" value="GO_Central"/>
</dbReference>
<sequence>MREDDESATQRALRATCRGIGTEWKGARPVGLQQTMESTVKKLEVTYNPINERNTFTNGDFMTGQVTLEMGKDCQIESLFVKFKAKADVTWSETYGKTTVVYHSKEKFFTMKQYFIQSKDSKDGEYVQLVNRSSEYSSVVAPGVHVYPFTFQFPAQNVPSSFKGPHGKIVYSLEACLSRSMRPDKKESTTVNFLSKADLSDISALQTPQRMSMDKKMKVFTSGSLAMEVNLEKSGFLQGEGIKVVSFIKNGSSREIKPKYCIYRKQSFFAKGRRKVHTKELIKEEGSPIPQKVSQTVTQVIAIPHDAEPSILNCNIIKAEYRLKVYLDIKFASDPAIKFDIVILRGSQGSAGLPPSYSAAAGLGPEAFGNSAPAPWNPAPPSGNPAPPAWNPAPPAWNPAPPSGNPAPPAWNPAPPAWNPAPPAWNPAPPAWNPAPTPGNPAPPPGNQAPLQPSSVSSPLPPSYGTHQLYPSPNDFSQKKF</sequence>
<dbReference type="InParanoid" id="H2M1P5"/>
<dbReference type="GO" id="GO:0007399">
    <property type="term" value="P:nervous system development"/>
    <property type="evidence" value="ECO:0007669"/>
    <property type="project" value="UniProtKB-ARBA"/>
</dbReference>
<protein>
    <submittedName>
        <fullName evidence="4">Si:ch211-130m23.2</fullName>
    </submittedName>
</protein>
<reference evidence="4" key="3">
    <citation type="submission" date="2025-09" db="UniProtKB">
        <authorList>
            <consortium name="Ensembl"/>
        </authorList>
    </citation>
    <scope>IDENTIFICATION</scope>
    <source>
        <strain evidence="4">Hd-rR</strain>
    </source>
</reference>
<comment type="similarity">
    <text evidence="1">Belongs to the arrestin family.</text>
</comment>
<keyword evidence="5" id="KW-1185">Reference proteome</keyword>
<evidence type="ECO:0000256" key="1">
    <source>
        <dbReference type="ARBA" id="ARBA00005298"/>
    </source>
</evidence>
<dbReference type="InterPro" id="IPR014756">
    <property type="entry name" value="Ig_E-set"/>
</dbReference>
<accession>H2M1P5</accession>
<feature type="domain" description="Arrestin C-terminal-like" evidence="3">
    <location>
        <begin position="221"/>
        <end position="355"/>
    </location>
</feature>
<proteinExistence type="inferred from homology"/>
<dbReference type="InterPro" id="IPR011021">
    <property type="entry name" value="Arrestin-like_N"/>
</dbReference>
<feature type="compositionally biased region" description="Polar residues" evidence="2">
    <location>
        <begin position="465"/>
        <end position="481"/>
    </location>
</feature>
<dbReference type="Gene3D" id="2.60.40.640">
    <property type="match status" value="2"/>
</dbReference>
<dbReference type="HOGENOM" id="CLU_039221_3_0_1"/>
<dbReference type="PRINTS" id="PR01217">
    <property type="entry name" value="PRICHEXTENSN"/>
</dbReference>
<evidence type="ECO:0000313" key="5">
    <source>
        <dbReference type="Proteomes" id="UP000001038"/>
    </source>
</evidence>
<dbReference type="Proteomes" id="UP000001038">
    <property type="component" value="Chromosome 9"/>
</dbReference>
<evidence type="ECO:0000256" key="2">
    <source>
        <dbReference type="SAM" id="MobiDB-lite"/>
    </source>
</evidence>
<feature type="region of interest" description="Disordered" evidence="2">
    <location>
        <begin position="371"/>
        <end position="481"/>
    </location>
</feature>
<feature type="compositionally biased region" description="Low complexity" evidence="2">
    <location>
        <begin position="448"/>
        <end position="458"/>
    </location>
</feature>
<dbReference type="Bgee" id="ENSORLG00000009825">
    <property type="expression patterns" value="Expressed in intestine and 14 other cell types or tissues"/>
</dbReference>
<gene>
    <name evidence="4" type="primary">LOC101165151</name>
</gene>
<dbReference type="PANTHER" id="PTHR11188:SF135">
    <property type="entry name" value="ARRESTIN DOMAIN CONTAINING 3-LIKE-RELATED"/>
    <property type="match status" value="1"/>
</dbReference>
<dbReference type="AlphaFoldDB" id="H2M1P5"/>
<dbReference type="PANTHER" id="PTHR11188">
    <property type="entry name" value="ARRESTIN DOMAIN CONTAINING PROTEIN"/>
    <property type="match status" value="1"/>
</dbReference>
<dbReference type="eggNOG" id="KOG3780">
    <property type="taxonomic scope" value="Eukaryota"/>
</dbReference>
<organism evidence="4 5">
    <name type="scientific">Oryzias latipes</name>
    <name type="common">Japanese rice fish</name>
    <name type="synonym">Japanese killifish</name>
    <dbReference type="NCBI Taxonomy" id="8090"/>
    <lineage>
        <taxon>Eukaryota</taxon>
        <taxon>Metazoa</taxon>
        <taxon>Chordata</taxon>
        <taxon>Craniata</taxon>
        <taxon>Vertebrata</taxon>
        <taxon>Euteleostomi</taxon>
        <taxon>Actinopterygii</taxon>
        <taxon>Neopterygii</taxon>
        <taxon>Teleostei</taxon>
        <taxon>Neoteleostei</taxon>
        <taxon>Acanthomorphata</taxon>
        <taxon>Ovalentaria</taxon>
        <taxon>Atherinomorphae</taxon>
        <taxon>Beloniformes</taxon>
        <taxon>Adrianichthyidae</taxon>
        <taxon>Oryziinae</taxon>
        <taxon>Oryzias</taxon>
    </lineage>
</organism>
<dbReference type="Ensembl" id="ENSORLT00000012330.2">
    <property type="protein sequence ID" value="ENSORLP00000012329.2"/>
    <property type="gene ID" value="ENSORLG00000009825.2"/>
</dbReference>
<dbReference type="SMART" id="SM01017">
    <property type="entry name" value="Arrestin_C"/>
    <property type="match status" value="1"/>
</dbReference>
<dbReference type="Pfam" id="PF00339">
    <property type="entry name" value="Arrestin_N"/>
    <property type="match status" value="1"/>
</dbReference>
<reference evidence="4 5" key="1">
    <citation type="journal article" date="2007" name="Nature">
        <title>The medaka draft genome and insights into vertebrate genome evolution.</title>
        <authorList>
            <person name="Kasahara M."/>
            <person name="Naruse K."/>
            <person name="Sasaki S."/>
            <person name="Nakatani Y."/>
            <person name="Qu W."/>
            <person name="Ahsan B."/>
            <person name="Yamada T."/>
            <person name="Nagayasu Y."/>
            <person name="Doi K."/>
            <person name="Kasai Y."/>
            <person name="Jindo T."/>
            <person name="Kobayashi D."/>
            <person name="Shimada A."/>
            <person name="Toyoda A."/>
            <person name="Kuroki Y."/>
            <person name="Fujiyama A."/>
            <person name="Sasaki T."/>
            <person name="Shimizu A."/>
            <person name="Asakawa S."/>
            <person name="Shimizu N."/>
            <person name="Hashimoto S."/>
            <person name="Yang J."/>
            <person name="Lee Y."/>
            <person name="Matsushima K."/>
            <person name="Sugano S."/>
            <person name="Sakaizumi M."/>
            <person name="Narita T."/>
            <person name="Ohishi K."/>
            <person name="Haga S."/>
            <person name="Ohta F."/>
            <person name="Nomoto H."/>
            <person name="Nogata K."/>
            <person name="Morishita T."/>
            <person name="Endo T."/>
            <person name="Shin-I T."/>
            <person name="Takeda H."/>
            <person name="Morishita S."/>
            <person name="Kohara Y."/>
        </authorList>
    </citation>
    <scope>NUCLEOTIDE SEQUENCE [LARGE SCALE GENOMIC DNA]</scope>
    <source>
        <strain evidence="4 5">Hd-rR</strain>
    </source>
</reference>